<dbReference type="RefSeq" id="WP_072850970.1">
    <property type="nucleotide sequence ID" value="NZ_FRAH01000027.1"/>
</dbReference>
<evidence type="ECO:0000313" key="18">
    <source>
        <dbReference type="Proteomes" id="UP000183975"/>
    </source>
</evidence>
<name>A0A1M6SKY1_9FIRM</name>
<feature type="binding site" evidence="15">
    <location>
        <position position="553"/>
    </location>
    <ligand>
        <name>[4Fe-4S] cluster</name>
        <dbReference type="ChEBI" id="CHEBI:49883"/>
        <label>2</label>
    </ligand>
</feature>
<dbReference type="Pfam" id="PF12838">
    <property type="entry name" value="Fer4_7"/>
    <property type="match status" value="1"/>
</dbReference>
<evidence type="ECO:0000256" key="15">
    <source>
        <dbReference type="PIRSR" id="PIRSR006439-50"/>
    </source>
</evidence>
<dbReference type="EMBL" id="FRAH01000027">
    <property type="protein sequence ID" value="SHK45238.1"/>
    <property type="molecule type" value="Genomic_DNA"/>
</dbReference>
<evidence type="ECO:0000259" key="16">
    <source>
        <dbReference type="PROSITE" id="PS51379"/>
    </source>
</evidence>
<dbReference type="SUPFAM" id="SSF52518">
    <property type="entry name" value="Thiamin diphosphate-binding fold (THDP-binding)"/>
    <property type="match status" value="2"/>
</dbReference>
<evidence type="ECO:0000256" key="11">
    <source>
        <dbReference type="ARBA" id="ARBA00023014"/>
    </source>
</evidence>
<dbReference type="Proteomes" id="UP000183975">
    <property type="component" value="Unassembled WGS sequence"/>
</dbReference>
<keyword evidence="17" id="KW-0670">Pyruvate</keyword>
<keyword evidence="6 14" id="KW-0004">4Fe-4S</keyword>
<dbReference type="InterPro" id="IPR017721">
    <property type="entry name" value="IorA"/>
</dbReference>
<gene>
    <name evidence="17" type="ORF">SAMN02745138_01754</name>
</gene>
<evidence type="ECO:0000256" key="3">
    <source>
        <dbReference type="ARBA" id="ARBA00012812"/>
    </source>
</evidence>
<evidence type="ECO:0000256" key="8">
    <source>
        <dbReference type="ARBA" id="ARBA00022982"/>
    </source>
</evidence>
<feature type="binding site" evidence="15">
    <location>
        <position position="575"/>
    </location>
    <ligand>
        <name>[4Fe-4S] cluster</name>
        <dbReference type="ChEBI" id="CHEBI:49883"/>
        <label>2</label>
    </ligand>
</feature>
<evidence type="ECO:0000256" key="1">
    <source>
        <dbReference type="ARBA" id="ARBA00002995"/>
    </source>
</evidence>
<dbReference type="Pfam" id="PF01855">
    <property type="entry name" value="POR_N"/>
    <property type="match status" value="1"/>
</dbReference>
<feature type="domain" description="4Fe-4S ferredoxin-type" evidence="16">
    <location>
        <begin position="533"/>
        <end position="561"/>
    </location>
</feature>
<evidence type="ECO:0000256" key="6">
    <source>
        <dbReference type="ARBA" id="ARBA00022485"/>
    </source>
</evidence>
<comment type="function">
    <text evidence="1 14">Catalyzes the ferredoxin-dependent oxidative decarboxylation of arylpyruvates.</text>
</comment>
<dbReference type="Pfam" id="PF02775">
    <property type="entry name" value="TPP_enzyme_C"/>
    <property type="match status" value="1"/>
</dbReference>
<dbReference type="InterPro" id="IPR009014">
    <property type="entry name" value="Transketo_C/PFOR_II"/>
</dbReference>
<evidence type="ECO:0000313" key="17">
    <source>
        <dbReference type="EMBL" id="SHK45238.1"/>
    </source>
</evidence>
<evidence type="ECO:0000256" key="12">
    <source>
        <dbReference type="ARBA" id="ARBA00030514"/>
    </source>
</evidence>
<feature type="binding site" evidence="15">
    <location>
        <position position="545"/>
    </location>
    <ligand>
        <name>[4Fe-4S] cluster</name>
        <dbReference type="ChEBI" id="CHEBI:49883"/>
        <label>1</label>
    </ligand>
</feature>
<evidence type="ECO:0000256" key="13">
    <source>
        <dbReference type="ARBA" id="ARBA00048332"/>
    </source>
</evidence>
<evidence type="ECO:0000256" key="14">
    <source>
        <dbReference type="PIRNR" id="PIRNR006439"/>
    </source>
</evidence>
<keyword evidence="5 14" id="KW-0813">Transport</keyword>
<comment type="cofactor">
    <cofactor evidence="14 15">
        <name>[4Fe-4S] cluster</name>
        <dbReference type="ChEBI" id="CHEBI:49883"/>
    </cofactor>
    <text evidence="14 15">Binds 2 [4Fe-4S] clusters. In this family the first cluster has a non-standard and varying [4Fe-4S] binding motif CX(2)CX(2)CX(4-5)CP.</text>
</comment>
<protein>
    <recommendedName>
        <fullName evidence="4 14">Indolepyruvate oxidoreductase subunit IorA</fullName>
        <shortName evidence="14">IOR</shortName>
        <ecNumber evidence="3 14">1.2.7.8</ecNumber>
    </recommendedName>
    <alternativeName>
        <fullName evidence="12 14">Indolepyruvate ferredoxin oxidoreductase subunit alpha</fullName>
    </alternativeName>
</protein>
<dbReference type="SUPFAM" id="SSF52922">
    <property type="entry name" value="TK C-terminal domain-like"/>
    <property type="match status" value="1"/>
</dbReference>
<evidence type="ECO:0000256" key="9">
    <source>
        <dbReference type="ARBA" id="ARBA00023002"/>
    </source>
</evidence>
<dbReference type="CDD" id="cd07034">
    <property type="entry name" value="TPP_PYR_PFOR_IOR-alpha_like"/>
    <property type="match status" value="1"/>
</dbReference>
<dbReference type="GO" id="GO:0030976">
    <property type="term" value="F:thiamine pyrophosphate binding"/>
    <property type="evidence" value="ECO:0007669"/>
    <property type="project" value="InterPro"/>
</dbReference>
<comment type="catalytic activity">
    <reaction evidence="13 14">
        <text>indole-3-pyruvate + 2 oxidized [2Fe-2S]-[ferredoxin] + CoA = (indol-3-yl)acetyl-CoA + 2 reduced [2Fe-2S]-[ferredoxin] + CO2 + H(+)</text>
        <dbReference type="Rhea" id="RHEA:12645"/>
        <dbReference type="Rhea" id="RHEA-COMP:10000"/>
        <dbReference type="Rhea" id="RHEA-COMP:10001"/>
        <dbReference type="ChEBI" id="CHEBI:15378"/>
        <dbReference type="ChEBI" id="CHEBI:16526"/>
        <dbReference type="ChEBI" id="CHEBI:17640"/>
        <dbReference type="ChEBI" id="CHEBI:33737"/>
        <dbReference type="ChEBI" id="CHEBI:33738"/>
        <dbReference type="ChEBI" id="CHEBI:57271"/>
        <dbReference type="ChEBI" id="CHEBI:57287"/>
        <dbReference type="EC" id="1.2.7.8"/>
    </reaction>
</comment>
<keyword evidence="7 14" id="KW-0479">Metal-binding</keyword>
<feature type="domain" description="4Fe-4S ferredoxin-type" evidence="16">
    <location>
        <begin position="563"/>
        <end position="592"/>
    </location>
</feature>
<feature type="binding site" evidence="15">
    <location>
        <position position="582"/>
    </location>
    <ligand>
        <name>[4Fe-4S] cluster</name>
        <dbReference type="ChEBI" id="CHEBI:49883"/>
        <label>1</label>
    </ligand>
</feature>
<dbReference type="AlphaFoldDB" id="A0A1M6SKY1"/>
<keyword evidence="10 14" id="KW-0408">Iron</keyword>
<dbReference type="InterPro" id="IPR045025">
    <property type="entry name" value="HACL1-like"/>
</dbReference>
<reference evidence="17 18" key="1">
    <citation type="submission" date="2016-11" db="EMBL/GenBank/DDBJ databases">
        <authorList>
            <person name="Jaros S."/>
            <person name="Januszkiewicz K."/>
            <person name="Wedrychowicz H."/>
        </authorList>
    </citation>
    <scope>NUCLEOTIDE SEQUENCE [LARGE SCALE GENOMIC DNA]</scope>
    <source>
        <strain evidence="17 18">DSM 14214</strain>
    </source>
</reference>
<dbReference type="GO" id="GO:0043805">
    <property type="term" value="F:indolepyruvate ferredoxin oxidoreductase activity"/>
    <property type="evidence" value="ECO:0007669"/>
    <property type="project" value="UniProtKB-UniRule"/>
</dbReference>
<feature type="binding site" evidence="15">
    <location>
        <position position="572"/>
    </location>
    <ligand>
        <name>[4Fe-4S] cluster</name>
        <dbReference type="ChEBI" id="CHEBI:49883"/>
        <label>2</label>
    </ligand>
</feature>
<feature type="binding site" evidence="15">
    <location>
        <position position="578"/>
    </location>
    <ligand>
        <name>[4Fe-4S] cluster</name>
        <dbReference type="ChEBI" id="CHEBI:49883"/>
        <label>2</label>
    </ligand>
</feature>
<dbReference type="InterPro" id="IPR017900">
    <property type="entry name" value="4Fe4S_Fe_S_CS"/>
</dbReference>
<dbReference type="SUPFAM" id="SSF54862">
    <property type="entry name" value="4Fe-4S ferredoxins"/>
    <property type="match status" value="1"/>
</dbReference>
<dbReference type="PROSITE" id="PS51379">
    <property type="entry name" value="4FE4S_FER_2"/>
    <property type="match status" value="2"/>
</dbReference>
<sequence>MKKLMTGNEALVRGAWEAGVNFASAYPGTPSTEILENMTGYKEVYSEWAPNEKVALEAAVGASIAGARSMASMKHVGLNVAADPLFSFVYQGVNGGMVIITADEPGQHSSQNEQDNRHYAKAAKLAMMEPSDSQEARAFMKEAFEISEKLDTPILMRMTTRLCHSKGIVDCGERVEVPAKKYEKNIAKHLNPPTIAKKQRILLEDRLVKLKEFSETTPMNRIEDNGKKVGVVVSGMCYCYAKEVFGDDVNYLKLGFTYPLPSDLIKKFCTGLDIIYVIEENDPILEEEIQRLGFDPKGKNTFPAYDELTPDVIRKCVFGKTYDSVDYDRTKVVARPPALCAGCPHRGLFYELGKKKNVLISGDIGCYTLGYADPYNAMDLNLCMGASFSMGHGAAKKFEMFHEDMRVVSVLGDSTFFHTGMNSLVECIYNGSKTVNIILDNRITGMTGHQENPGTGKHADGSDATELDIETVCRSLGAKNIRTINPNNLQLVRETLDWALSLDEPSVIITKYPCVLKKFSEEDKAKFPEAYKTKNIVDKDKCIGCKMCLKSGCPALFLNRDDKKAEIDPLQCVGCDVCQQICPKNAIGKVEK</sequence>
<keyword evidence="11 14" id="KW-0411">Iron-sulfur</keyword>
<dbReference type="InterPro" id="IPR017896">
    <property type="entry name" value="4Fe4S_Fe-S-bd"/>
</dbReference>
<accession>A0A1M6SKY1</accession>
<dbReference type="Gene3D" id="3.30.70.20">
    <property type="match status" value="1"/>
</dbReference>
<dbReference type="EC" id="1.2.7.8" evidence="3 14"/>
<dbReference type="PANTHER" id="PTHR43710:SF5">
    <property type="entry name" value="INDOLEPYRUVATE FERREDOXIN OXIDOREDUCTASE ALPHA SUBUNIT"/>
    <property type="match status" value="1"/>
</dbReference>
<keyword evidence="18" id="KW-1185">Reference proteome</keyword>
<dbReference type="InterPro" id="IPR002880">
    <property type="entry name" value="Pyrv_Fd/Flavodoxin_OxRdtase_N"/>
</dbReference>
<dbReference type="InterPro" id="IPR029061">
    <property type="entry name" value="THDP-binding"/>
</dbReference>
<evidence type="ECO:0000256" key="10">
    <source>
        <dbReference type="ARBA" id="ARBA00023004"/>
    </source>
</evidence>
<dbReference type="InterPro" id="IPR011766">
    <property type="entry name" value="TPP_enzyme_TPP-bd"/>
</dbReference>
<keyword evidence="9 14" id="KW-0560">Oxidoreductase</keyword>
<dbReference type="CDD" id="cd02008">
    <property type="entry name" value="TPP_IOR_alpha"/>
    <property type="match status" value="1"/>
</dbReference>
<dbReference type="PROSITE" id="PS00198">
    <property type="entry name" value="4FE4S_FER_1"/>
    <property type="match status" value="1"/>
</dbReference>
<dbReference type="Gene3D" id="3.40.50.970">
    <property type="match status" value="2"/>
</dbReference>
<evidence type="ECO:0000256" key="5">
    <source>
        <dbReference type="ARBA" id="ARBA00022448"/>
    </source>
</evidence>
<keyword evidence="8 14" id="KW-0249">Electron transport</keyword>
<evidence type="ECO:0000256" key="4">
    <source>
        <dbReference type="ARBA" id="ARBA00017710"/>
    </source>
</evidence>
<dbReference type="GO" id="GO:0046872">
    <property type="term" value="F:metal ion binding"/>
    <property type="evidence" value="ECO:0007669"/>
    <property type="project" value="UniProtKB-UniRule"/>
</dbReference>
<feature type="binding site" evidence="15">
    <location>
        <position position="548"/>
    </location>
    <ligand>
        <name>[4Fe-4S] cluster</name>
        <dbReference type="ChEBI" id="CHEBI:49883"/>
        <label>1</label>
    </ligand>
</feature>
<evidence type="ECO:0000256" key="2">
    <source>
        <dbReference type="ARBA" id="ARBA00011238"/>
    </source>
</evidence>
<feature type="binding site" evidence="15">
    <location>
        <position position="542"/>
    </location>
    <ligand>
        <name>[4Fe-4S] cluster</name>
        <dbReference type="ChEBI" id="CHEBI:49883"/>
        <label>1</label>
    </ligand>
</feature>
<dbReference type="PANTHER" id="PTHR43710">
    <property type="entry name" value="2-HYDROXYACYL-COA LYASE"/>
    <property type="match status" value="1"/>
</dbReference>
<evidence type="ECO:0000256" key="7">
    <source>
        <dbReference type="ARBA" id="ARBA00022723"/>
    </source>
</evidence>
<dbReference type="FunFam" id="3.40.50.970:FF:000039">
    <property type="entry name" value="Indolepyruvate oxidoreductase subunit IorA"/>
    <property type="match status" value="1"/>
</dbReference>
<proteinExistence type="predicted"/>
<dbReference type="GO" id="GO:0051539">
    <property type="term" value="F:4 iron, 4 sulfur cluster binding"/>
    <property type="evidence" value="ECO:0007669"/>
    <property type="project" value="UniProtKB-UniRule"/>
</dbReference>
<dbReference type="PIRSF" id="PIRSF006439">
    <property type="entry name" value="Indolepyruvate_ferr_oxidored"/>
    <property type="match status" value="1"/>
</dbReference>
<comment type="subunit">
    <text evidence="2">Heterodimer of the IorA and IorB subunits.</text>
</comment>
<dbReference type="OrthoDB" id="9804603at2"/>
<organism evidence="17 18">
    <name type="scientific">Anaerotignum lactatifermentans DSM 14214</name>
    <dbReference type="NCBI Taxonomy" id="1121323"/>
    <lineage>
        <taxon>Bacteria</taxon>
        <taxon>Bacillati</taxon>
        <taxon>Bacillota</taxon>
        <taxon>Clostridia</taxon>
        <taxon>Lachnospirales</taxon>
        <taxon>Anaerotignaceae</taxon>
        <taxon>Anaerotignum</taxon>
    </lineage>
</organism>
<dbReference type="NCBIfam" id="TIGR03336">
    <property type="entry name" value="IOR_alpha"/>
    <property type="match status" value="1"/>
</dbReference>